<comment type="similarity">
    <text evidence="2">Belongs to the oxygen-dependent FAD-linked oxidoreductase family.</text>
</comment>
<dbReference type="InterPro" id="IPR016169">
    <property type="entry name" value="FAD-bd_PCMH_sub2"/>
</dbReference>
<dbReference type="RefSeq" id="WP_425308055.1">
    <property type="nucleotide sequence ID" value="NZ_CP154795.1"/>
</dbReference>
<dbReference type="PROSITE" id="PS00862">
    <property type="entry name" value="OX2_COVAL_FAD"/>
    <property type="match status" value="1"/>
</dbReference>
<name>A0ABZ3FNC6_9ACTN</name>
<dbReference type="InterPro" id="IPR050416">
    <property type="entry name" value="FAD-linked_Oxidoreductase"/>
</dbReference>
<dbReference type="PANTHER" id="PTHR42973:SF39">
    <property type="entry name" value="FAD-BINDING PCMH-TYPE DOMAIN-CONTAINING PROTEIN"/>
    <property type="match status" value="1"/>
</dbReference>
<organism evidence="8 9">
    <name type="scientific">Ammonicoccus fulvus</name>
    <dbReference type="NCBI Taxonomy" id="3138240"/>
    <lineage>
        <taxon>Bacteria</taxon>
        <taxon>Bacillati</taxon>
        <taxon>Actinomycetota</taxon>
        <taxon>Actinomycetes</taxon>
        <taxon>Propionibacteriales</taxon>
        <taxon>Propionibacteriaceae</taxon>
        <taxon>Ammonicoccus</taxon>
    </lineage>
</organism>
<evidence type="ECO:0000256" key="3">
    <source>
        <dbReference type="ARBA" id="ARBA00022630"/>
    </source>
</evidence>
<keyword evidence="5" id="KW-0560">Oxidoreductase</keyword>
<evidence type="ECO:0000256" key="1">
    <source>
        <dbReference type="ARBA" id="ARBA00001974"/>
    </source>
</evidence>
<dbReference type="PROSITE" id="PS51387">
    <property type="entry name" value="FAD_PCMH"/>
    <property type="match status" value="1"/>
</dbReference>
<feature type="region of interest" description="Disordered" evidence="6">
    <location>
        <begin position="364"/>
        <end position="396"/>
    </location>
</feature>
<dbReference type="PANTHER" id="PTHR42973">
    <property type="entry name" value="BINDING OXIDOREDUCTASE, PUTATIVE (AFU_ORTHOLOGUE AFUA_1G17690)-RELATED"/>
    <property type="match status" value="1"/>
</dbReference>
<keyword evidence="3" id="KW-0285">Flavoprotein</keyword>
<dbReference type="Gene3D" id="3.30.465.10">
    <property type="match status" value="1"/>
</dbReference>
<gene>
    <name evidence="8" type="ORF">AADG42_04645</name>
</gene>
<dbReference type="Proteomes" id="UP001442841">
    <property type="component" value="Chromosome"/>
</dbReference>
<dbReference type="InterPro" id="IPR016166">
    <property type="entry name" value="FAD-bd_PCMH"/>
</dbReference>
<keyword evidence="4" id="KW-0274">FAD</keyword>
<evidence type="ECO:0000256" key="2">
    <source>
        <dbReference type="ARBA" id="ARBA00005466"/>
    </source>
</evidence>
<dbReference type="EMBL" id="CP154795">
    <property type="protein sequence ID" value="XAN06624.1"/>
    <property type="molecule type" value="Genomic_DNA"/>
</dbReference>
<reference evidence="8 9" key="1">
    <citation type="submission" date="2024-04" db="EMBL/GenBank/DDBJ databases">
        <title>Isolation of an actinomycete strain from pig manure.</title>
        <authorList>
            <person name="Gong T."/>
            <person name="Yu Z."/>
            <person name="An M."/>
            <person name="Wei C."/>
            <person name="Yang W."/>
            <person name="Liu L."/>
        </authorList>
    </citation>
    <scope>NUCLEOTIDE SEQUENCE [LARGE SCALE GENOMIC DNA]</scope>
    <source>
        <strain evidence="8 9">ZF39</strain>
    </source>
</reference>
<evidence type="ECO:0000256" key="5">
    <source>
        <dbReference type="ARBA" id="ARBA00023002"/>
    </source>
</evidence>
<evidence type="ECO:0000313" key="9">
    <source>
        <dbReference type="Proteomes" id="UP001442841"/>
    </source>
</evidence>
<dbReference type="Pfam" id="PF01565">
    <property type="entry name" value="FAD_binding_4"/>
    <property type="match status" value="1"/>
</dbReference>
<dbReference type="Gene3D" id="3.30.43.10">
    <property type="entry name" value="Uridine Diphospho-n-acetylenolpyruvylglucosamine Reductase, domain 2"/>
    <property type="match status" value="1"/>
</dbReference>
<proteinExistence type="inferred from homology"/>
<protein>
    <submittedName>
        <fullName evidence="8">FAD-binding protein</fullName>
    </submittedName>
</protein>
<accession>A0ABZ3FNC6</accession>
<sequence>MTFMPLKPSAYADRTHPDFAAACRSWNLAFRHHPALVAEPTSIDEVAAAVAYARDNGLRVAIQSSGHGPVMEADGGAMLLSLRRMDSYRINPAAATATLGGGAQWTSVLAEAQDSGLAPLVGSSPHVGAVGYSLGGGFGWLARRHGLAVDRVRALTVVLADGSVVRATMFDNTELFWAMLGGGAGTLGVVVEMETGLVPVTDVYAGNLFYPIDAAGDVFTFWRDWVEDVDPEFTSSFLLCAFPDLEAVPPPLRGRSFAIVRGCHCGDEEDGQGLVDRWRAWRTPELDTFRTLPFRAMETISNDPIDPIPALSSGRWLSDPDRTTLSAMHNLLESGGMFAEIRHAGGATVWPMHCSRLGLPSWPASDSMPPSGPVGRTTVTSPPGPSGFWSWPRSAPRMRSVPRLPRWRGSKVGLSASV</sequence>
<dbReference type="InterPro" id="IPR036318">
    <property type="entry name" value="FAD-bd_PCMH-like_sf"/>
</dbReference>
<evidence type="ECO:0000313" key="8">
    <source>
        <dbReference type="EMBL" id="XAN06624.1"/>
    </source>
</evidence>
<dbReference type="InterPro" id="IPR016167">
    <property type="entry name" value="FAD-bd_PCMH_sub1"/>
</dbReference>
<dbReference type="InterPro" id="IPR006094">
    <property type="entry name" value="Oxid_FAD_bind_N"/>
</dbReference>
<feature type="domain" description="FAD-binding PCMH-type" evidence="7">
    <location>
        <begin position="30"/>
        <end position="200"/>
    </location>
</feature>
<dbReference type="SUPFAM" id="SSF56176">
    <property type="entry name" value="FAD-binding/transporter-associated domain-like"/>
    <property type="match status" value="1"/>
</dbReference>
<comment type="cofactor">
    <cofactor evidence="1">
        <name>FAD</name>
        <dbReference type="ChEBI" id="CHEBI:57692"/>
    </cofactor>
</comment>
<dbReference type="Gene3D" id="3.40.462.20">
    <property type="match status" value="1"/>
</dbReference>
<evidence type="ECO:0000256" key="6">
    <source>
        <dbReference type="SAM" id="MobiDB-lite"/>
    </source>
</evidence>
<keyword evidence="9" id="KW-1185">Reference proteome</keyword>
<dbReference type="InterPro" id="IPR006093">
    <property type="entry name" value="Oxy_OxRdtase_FAD_BS"/>
</dbReference>
<evidence type="ECO:0000256" key="4">
    <source>
        <dbReference type="ARBA" id="ARBA00022827"/>
    </source>
</evidence>
<evidence type="ECO:0000259" key="7">
    <source>
        <dbReference type="PROSITE" id="PS51387"/>
    </source>
</evidence>